<feature type="domain" description="Nudix hydrolase" evidence="5">
    <location>
        <begin position="10"/>
        <end position="141"/>
    </location>
</feature>
<evidence type="ECO:0000256" key="2">
    <source>
        <dbReference type="ARBA" id="ARBA00022801"/>
    </source>
</evidence>
<dbReference type="OrthoDB" id="9761969at2"/>
<dbReference type="InterPro" id="IPR020476">
    <property type="entry name" value="Nudix_hydrolase"/>
</dbReference>
<dbReference type="PROSITE" id="PS00893">
    <property type="entry name" value="NUDIX_BOX"/>
    <property type="match status" value="1"/>
</dbReference>
<dbReference type="AlphaFoldDB" id="D0LTE5"/>
<reference evidence="6 7" key="1">
    <citation type="journal article" date="2010" name="Stand. Genomic Sci.">
        <title>Complete genome sequence of Haliangium ochraceum type strain (SMP-2).</title>
        <authorList>
            <consortium name="US DOE Joint Genome Institute (JGI-PGF)"/>
            <person name="Ivanova N."/>
            <person name="Daum C."/>
            <person name="Lang E."/>
            <person name="Abt B."/>
            <person name="Kopitz M."/>
            <person name="Saunders E."/>
            <person name="Lapidus A."/>
            <person name="Lucas S."/>
            <person name="Glavina Del Rio T."/>
            <person name="Nolan M."/>
            <person name="Tice H."/>
            <person name="Copeland A."/>
            <person name="Cheng J.F."/>
            <person name="Chen F."/>
            <person name="Bruce D."/>
            <person name="Goodwin L."/>
            <person name="Pitluck S."/>
            <person name="Mavromatis K."/>
            <person name="Pati A."/>
            <person name="Mikhailova N."/>
            <person name="Chen A."/>
            <person name="Palaniappan K."/>
            <person name="Land M."/>
            <person name="Hauser L."/>
            <person name="Chang Y.J."/>
            <person name="Jeffries C.D."/>
            <person name="Detter J.C."/>
            <person name="Brettin T."/>
            <person name="Rohde M."/>
            <person name="Goker M."/>
            <person name="Bristow J."/>
            <person name="Markowitz V."/>
            <person name="Eisen J.A."/>
            <person name="Hugenholtz P."/>
            <person name="Kyrpides N.C."/>
            <person name="Klenk H.P."/>
        </authorList>
    </citation>
    <scope>NUCLEOTIDE SEQUENCE [LARGE SCALE GENOMIC DNA]</scope>
    <source>
        <strain evidence="7">DSM 14365 / CIP 107738 / JCM 11303 / AJ 13395 / SMP-2</strain>
    </source>
</reference>
<dbReference type="KEGG" id="hoh:Hoch_1282"/>
<comment type="similarity">
    <text evidence="4">Belongs to the Nudix hydrolase family.</text>
</comment>
<organism evidence="6 7">
    <name type="scientific">Haliangium ochraceum (strain DSM 14365 / JCM 11303 / SMP-2)</name>
    <dbReference type="NCBI Taxonomy" id="502025"/>
    <lineage>
        <taxon>Bacteria</taxon>
        <taxon>Pseudomonadati</taxon>
        <taxon>Myxococcota</taxon>
        <taxon>Polyangia</taxon>
        <taxon>Haliangiales</taxon>
        <taxon>Kofleriaceae</taxon>
        <taxon>Haliangium</taxon>
    </lineage>
</organism>
<dbReference type="InterPro" id="IPR015797">
    <property type="entry name" value="NUDIX_hydrolase-like_dom_sf"/>
</dbReference>
<evidence type="ECO:0000313" key="6">
    <source>
        <dbReference type="EMBL" id="ACY13840.1"/>
    </source>
</evidence>
<sequence>MSATPTAPRSVLQVALGLVIDDGRVLLHDRHAPDIREYHGGWELPGGKVEPGETAAAAAVREVREETGQEVVFEDFLPFAYHPPEAVSRRRSDLAIEVRCARCRPLASAPLPAAARWVALAELSWTRLIPGSREFVLEAAHALGGPRTIAPYDLRLHASRGELRLSLAFTAAQPQRYRVEQHGPEGERASTAHTTVREAFADLQARVQALRAQGARLEQVAPRHPLRTWLADLAAEEQSS</sequence>
<dbReference type="STRING" id="502025.Hoch_1282"/>
<gene>
    <name evidence="6" type="ordered locus">Hoch_1282</name>
</gene>
<keyword evidence="7" id="KW-1185">Reference proteome</keyword>
<dbReference type="eggNOG" id="COG1051">
    <property type="taxonomic scope" value="Bacteria"/>
</dbReference>
<dbReference type="InterPro" id="IPR000086">
    <property type="entry name" value="NUDIX_hydrolase_dom"/>
</dbReference>
<protein>
    <submittedName>
        <fullName evidence="6">NUDIX hydrolase</fullName>
    </submittedName>
</protein>
<accession>D0LTE5</accession>
<dbReference type="PANTHER" id="PTHR43046">
    <property type="entry name" value="GDP-MANNOSE MANNOSYL HYDROLASE"/>
    <property type="match status" value="1"/>
</dbReference>
<dbReference type="InterPro" id="IPR020084">
    <property type="entry name" value="NUDIX_hydrolase_CS"/>
</dbReference>
<dbReference type="SUPFAM" id="SSF55811">
    <property type="entry name" value="Nudix"/>
    <property type="match status" value="1"/>
</dbReference>
<dbReference type="Gene3D" id="3.90.79.10">
    <property type="entry name" value="Nucleoside Triphosphate Pyrophosphohydrolase"/>
    <property type="match status" value="1"/>
</dbReference>
<evidence type="ECO:0000256" key="3">
    <source>
        <dbReference type="ARBA" id="ARBA00022842"/>
    </source>
</evidence>
<dbReference type="Proteomes" id="UP000001880">
    <property type="component" value="Chromosome"/>
</dbReference>
<evidence type="ECO:0000259" key="5">
    <source>
        <dbReference type="PROSITE" id="PS51462"/>
    </source>
</evidence>
<proteinExistence type="inferred from homology"/>
<dbReference type="RefSeq" id="WP_012826449.1">
    <property type="nucleotide sequence ID" value="NC_013440.1"/>
</dbReference>
<dbReference type="GO" id="GO:0016787">
    <property type="term" value="F:hydrolase activity"/>
    <property type="evidence" value="ECO:0007669"/>
    <property type="project" value="UniProtKB-KW"/>
</dbReference>
<dbReference type="Pfam" id="PF00293">
    <property type="entry name" value="NUDIX"/>
    <property type="match status" value="1"/>
</dbReference>
<keyword evidence="2 4" id="KW-0378">Hydrolase</keyword>
<name>D0LTE5_HALO1</name>
<evidence type="ECO:0000313" key="7">
    <source>
        <dbReference type="Proteomes" id="UP000001880"/>
    </source>
</evidence>
<dbReference type="HOGENOM" id="CLU_1155165_0_0_7"/>
<keyword evidence="3" id="KW-0460">Magnesium</keyword>
<comment type="cofactor">
    <cofactor evidence="1">
        <name>Mg(2+)</name>
        <dbReference type="ChEBI" id="CHEBI:18420"/>
    </cofactor>
</comment>
<dbReference type="PRINTS" id="PR00502">
    <property type="entry name" value="NUDIXFAMILY"/>
</dbReference>
<dbReference type="EMBL" id="CP001804">
    <property type="protein sequence ID" value="ACY13840.1"/>
    <property type="molecule type" value="Genomic_DNA"/>
</dbReference>
<dbReference type="PROSITE" id="PS51462">
    <property type="entry name" value="NUDIX"/>
    <property type="match status" value="1"/>
</dbReference>
<evidence type="ECO:0000256" key="4">
    <source>
        <dbReference type="RuleBase" id="RU003476"/>
    </source>
</evidence>
<dbReference type="PANTHER" id="PTHR43046:SF12">
    <property type="entry name" value="GDP-MANNOSE MANNOSYL HYDROLASE"/>
    <property type="match status" value="1"/>
</dbReference>
<evidence type="ECO:0000256" key="1">
    <source>
        <dbReference type="ARBA" id="ARBA00001946"/>
    </source>
</evidence>